<evidence type="ECO:0000313" key="3">
    <source>
        <dbReference type="Proteomes" id="UP000865592"/>
    </source>
</evidence>
<feature type="transmembrane region" description="Helical" evidence="1">
    <location>
        <begin position="37"/>
        <end position="58"/>
    </location>
</feature>
<dbReference type="EMBL" id="MKBD01000012">
    <property type="protein sequence ID" value="OEY02552.1"/>
    <property type="molecule type" value="Genomic_DNA"/>
</dbReference>
<protein>
    <recommendedName>
        <fullName evidence="4">Integral membrane protein</fullName>
    </recommendedName>
</protein>
<feature type="transmembrane region" description="Helical" evidence="1">
    <location>
        <begin position="12"/>
        <end position="31"/>
    </location>
</feature>
<dbReference type="RefSeq" id="WP_052806037.1">
    <property type="nucleotide sequence ID" value="NZ_CULW01000008.1"/>
</dbReference>
<keyword evidence="1" id="KW-0472">Membrane</keyword>
<keyword evidence="1" id="KW-0812">Transmembrane</keyword>
<gene>
    <name evidence="2" type="ORF">A0K99_04835</name>
</gene>
<evidence type="ECO:0000256" key="1">
    <source>
        <dbReference type="SAM" id="Phobius"/>
    </source>
</evidence>
<sequence length="164" mass="19818">MLSLILNMNVRYFLFILIFIAVICFFLWKFLEEELNFTSRMILICLSLIFIFASYKFYDVFYYKENSAKKEAVQNYIQTIENKIDPRFKDKIKEQFSSIPNTFGFNLCYENNYTGETCLNYLFYFENKVKDEVKKAREEFVKARDINNNINDKFNKGEENESRN</sequence>
<name>A0AAX0HRN9_CAMJU</name>
<evidence type="ECO:0000313" key="2">
    <source>
        <dbReference type="EMBL" id="OEY02552.1"/>
    </source>
</evidence>
<reference evidence="2 3" key="1">
    <citation type="submission" date="2016-09" db="EMBL/GenBank/DDBJ databases">
        <title>Campylobacter genomics.</title>
        <authorList>
            <person name="Weis A.M."/>
            <person name="Weimer B.C."/>
            <person name="Gilpin B."/>
            <person name="Huang B.C."/>
            <person name="Kong N."/>
        </authorList>
    </citation>
    <scope>NUCLEOTIDE SEQUENCE [LARGE SCALE GENOMIC DNA]</scope>
    <source>
        <strain evidence="2 3">BCW_4735</strain>
    </source>
</reference>
<proteinExistence type="predicted"/>
<dbReference type="AlphaFoldDB" id="A0AAX0HRN9"/>
<comment type="caution">
    <text evidence="2">The sequence shown here is derived from an EMBL/GenBank/DDBJ whole genome shotgun (WGS) entry which is preliminary data.</text>
</comment>
<organism evidence="2 3">
    <name type="scientific">Campylobacter jejuni</name>
    <dbReference type="NCBI Taxonomy" id="197"/>
    <lineage>
        <taxon>Bacteria</taxon>
        <taxon>Pseudomonadati</taxon>
        <taxon>Campylobacterota</taxon>
        <taxon>Epsilonproteobacteria</taxon>
        <taxon>Campylobacterales</taxon>
        <taxon>Campylobacteraceae</taxon>
        <taxon>Campylobacter</taxon>
    </lineage>
</organism>
<dbReference type="Proteomes" id="UP000865592">
    <property type="component" value="Unassembled WGS sequence"/>
</dbReference>
<evidence type="ECO:0008006" key="4">
    <source>
        <dbReference type="Google" id="ProtNLM"/>
    </source>
</evidence>
<keyword evidence="1" id="KW-1133">Transmembrane helix</keyword>
<accession>A0AAX0HRN9</accession>